<dbReference type="PROSITE" id="PS50110">
    <property type="entry name" value="RESPONSE_REGULATORY"/>
    <property type="match status" value="1"/>
</dbReference>
<dbReference type="PANTHER" id="PTHR43065:SF42">
    <property type="entry name" value="TWO-COMPONENT SENSOR PPRA"/>
    <property type="match status" value="1"/>
</dbReference>
<evidence type="ECO:0000313" key="9">
    <source>
        <dbReference type="EMBL" id="RJF87119.1"/>
    </source>
</evidence>
<comment type="caution">
    <text evidence="9">The sequence shown here is derived from an EMBL/GenBank/DDBJ whole genome shotgun (WGS) entry which is preliminary data.</text>
</comment>
<dbReference type="CDD" id="cd00156">
    <property type="entry name" value="REC"/>
    <property type="match status" value="1"/>
</dbReference>
<dbReference type="SUPFAM" id="SSF55874">
    <property type="entry name" value="ATPase domain of HSP90 chaperone/DNA topoisomerase II/histidine kinase"/>
    <property type="match status" value="1"/>
</dbReference>
<comment type="catalytic activity">
    <reaction evidence="1">
        <text>ATP + protein L-histidine = ADP + protein N-phospho-L-histidine.</text>
        <dbReference type="EC" id="2.7.13.3"/>
    </reaction>
</comment>
<sequence>MPRRSRWLWIATTVIAAIYIAASTYVVARLVETRQLIGNTYRTGSWAAVQLQQEYDRLLVADLWAEIDRTPARYDALGERYDIFWSRLIILETGVDAEGVRQIPGVTETLKKLRAALEATDRRLGLDGTSTRMPADAPQIIRQSLAGEENGIRELVRYTQMQDQYVYNRGALVQIAAEMIIYLSALFVLGLCFIALAMIQARRASGLYREARAAKADANRLSLAIAASSDAIALTDPNGCFTAMNRAHLEMFGIPSSQAVLGKAWTTLYSPAEHERLMQEIMPELEARNHWHGHAVGQTLNGDTIDQDMSVTLLDDGGMLCISRDVTRQRADAETRRRLEERLVVAQKMEAIGRLASGFAHDFNNVLGSIQGYAEIIEDAAGGEASARRFAGQILTGVRRGQNLVDRIMGFARPRRGGGAETCNLAAAVDEAAGLLIGALPKGMTLSVTGTASDLKVDMPADQLIQVLMNLGVNARDALGGGRGQIRIQIAGPQDFSTDAPVRLGSRQADRRYIRLVVEDDGCGIPESQLVKIFEPLFTTKPEGSGTGLGLAVVHGIVTAHGGEIAVWSTPGKGTRFELLLPLAKGEATQPAAAPEAETAPQALRVLLVDDDKYLSEAAGEALTRAGHHVEFANDGESGLAVLRNRPGAIDVVLTDDLMPGIRGPELIRRLREQGNLVPIVLWSANADSQTLDEAGIVGPAVNVEFCSKPVSTTELLATLQRAASPILRQGLRSR</sequence>
<gene>
    <name evidence="9" type="ORF">D3874_08840</name>
</gene>
<dbReference type="InterPro" id="IPR035965">
    <property type="entry name" value="PAS-like_dom_sf"/>
</dbReference>
<reference evidence="9 10" key="1">
    <citation type="submission" date="2018-09" db="EMBL/GenBank/DDBJ databases">
        <authorList>
            <person name="Zhu H."/>
        </authorList>
    </citation>
    <scope>NUCLEOTIDE SEQUENCE [LARGE SCALE GENOMIC DNA]</scope>
    <source>
        <strain evidence="9 10">K1W22B-8</strain>
    </source>
</reference>
<dbReference type="Gene3D" id="3.30.450.20">
    <property type="entry name" value="PAS domain"/>
    <property type="match status" value="1"/>
</dbReference>
<dbReference type="Gene3D" id="1.10.287.130">
    <property type="match status" value="1"/>
</dbReference>
<dbReference type="NCBIfam" id="TIGR00229">
    <property type="entry name" value="sensory_box"/>
    <property type="match status" value="1"/>
</dbReference>
<dbReference type="SMART" id="SM00448">
    <property type="entry name" value="REC"/>
    <property type="match status" value="1"/>
</dbReference>
<dbReference type="Gene3D" id="3.30.565.10">
    <property type="entry name" value="Histidine kinase-like ATPase, C-terminal domain"/>
    <property type="match status" value="1"/>
</dbReference>
<evidence type="ECO:0000259" key="8">
    <source>
        <dbReference type="PROSITE" id="PS50112"/>
    </source>
</evidence>
<dbReference type="AlphaFoldDB" id="A0A418WAV1"/>
<dbReference type="SMART" id="SM00388">
    <property type="entry name" value="HisKA"/>
    <property type="match status" value="1"/>
</dbReference>
<keyword evidence="5" id="KW-0812">Transmembrane</keyword>
<dbReference type="PRINTS" id="PR00344">
    <property type="entry name" value="BCTRLSENSOR"/>
</dbReference>
<dbReference type="InterPro" id="IPR000014">
    <property type="entry name" value="PAS"/>
</dbReference>
<evidence type="ECO:0000256" key="2">
    <source>
        <dbReference type="ARBA" id="ARBA00012438"/>
    </source>
</evidence>
<evidence type="ECO:0000256" key="5">
    <source>
        <dbReference type="SAM" id="Phobius"/>
    </source>
</evidence>
<keyword evidence="5" id="KW-0472">Membrane</keyword>
<dbReference type="EMBL" id="QYUK01000011">
    <property type="protein sequence ID" value="RJF87119.1"/>
    <property type="molecule type" value="Genomic_DNA"/>
</dbReference>
<feature type="domain" description="Histidine kinase" evidence="6">
    <location>
        <begin position="358"/>
        <end position="585"/>
    </location>
</feature>
<dbReference type="RefSeq" id="WP_119777762.1">
    <property type="nucleotide sequence ID" value="NZ_QYUK01000011.1"/>
</dbReference>
<evidence type="ECO:0000313" key="10">
    <source>
        <dbReference type="Proteomes" id="UP000284605"/>
    </source>
</evidence>
<dbReference type="InterPro" id="IPR003661">
    <property type="entry name" value="HisK_dim/P_dom"/>
</dbReference>
<dbReference type="InterPro" id="IPR001789">
    <property type="entry name" value="Sig_transdc_resp-reg_receiver"/>
</dbReference>
<dbReference type="InterPro" id="IPR036097">
    <property type="entry name" value="HisK_dim/P_sf"/>
</dbReference>
<keyword evidence="5" id="KW-1133">Transmembrane helix</keyword>
<feature type="modified residue" description="4-aspartylphosphate" evidence="4">
    <location>
        <position position="656"/>
    </location>
</feature>
<organism evidence="9 10">
    <name type="scientific">Oleomonas cavernae</name>
    <dbReference type="NCBI Taxonomy" id="2320859"/>
    <lineage>
        <taxon>Bacteria</taxon>
        <taxon>Pseudomonadati</taxon>
        <taxon>Pseudomonadota</taxon>
        <taxon>Alphaproteobacteria</taxon>
        <taxon>Acetobacterales</taxon>
        <taxon>Acetobacteraceae</taxon>
        <taxon>Oleomonas</taxon>
    </lineage>
</organism>
<feature type="transmembrane region" description="Helical" evidence="5">
    <location>
        <begin position="179"/>
        <end position="199"/>
    </location>
</feature>
<keyword evidence="3 4" id="KW-0597">Phosphoprotein</keyword>
<evidence type="ECO:0000256" key="3">
    <source>
        <dbReference type="ARBA" id="ARBA00022553"/>
    </source>
</evidence>
<dbReference type="InterPro" id="IPR003594">
    <property type="entry name" value="HATPase_dom"/>
</dbReference>
<dbReference type="Pfam" id="PF00512">
    <property type="entry name" value="HisKA"/>
    <property type="match status" value="1"/>
</dbReference>
<dbReference type="Pfam" id="PF02518">
    <property type="entry name" value="HATPase_c"/>
    <property type="match status" value="1"/>
</dbReference>
<evidence type="ECO:0000259" key="6">
    <source>
        <dbReference type="PROSITE" id="PS50109"/>
    </source>
</evidence>
<feature type="domain" description="Response regulatory" evidence="7">
    <location>
        <begin position="605"/>
        <end position="724"/>
    </location>
</feature>
<evidence type="ECO:0000256" key="1">
    <source>
        <dbReference type="ARBA" id="ARBA00000085"/>
    </source>
</evidence>
<dbReference type="CDD" id="cd00130">
    <property type="entry name" value="PAS"/>
    <property type="match status" value="1"/>
</dbReference>
<dbReference type="SUPFAM" id="SSF55785">
    <property type="entry name" value="PYP-like sensor domain (PAS domain)"/>
    <property type="match status" value="1"/>
</dbReference>
<dbReference type="PROSITE" id="PS50109">
    <property type="entry name" value="HIS_KIN"/>
    <property type="match status" value="1"/>
</dbReference>
<dbReference type="SUPFAM" id="SSF47384">
    <property type="entry name" value="Homodimeric domain of signal transducing histidine kinase"/>
    <property type="match status" value="1"/>
</dbReference>
<dbReference type="Gene3D" id="3.40.50.2300">
    <property type="match status" value="1"/>
</dbReference>
<dbReference type="OrthoDB" id="9796100at2"/>
<dbReference type="SUPFAM" id="SSF52172">
    <property type="entry name" value="CheY-like"/>
    <property type="match status" value="1"/>
</dbReference>
<dbReference type="Proteomes" id="UP000284605">
    <property type="component" value="Unassembled WGS sequence"/>
</dbReference>
<dbReference type="InterPro" id="IPR036890">
    <property type="entry name" value="HATPase_C_sf"/>
</dbReference>
<name>A0A418WAV1_9PROT</name>
<dbReference type="PROSITE" id="PS50112">
    <property type="entry name" value="PAS"/>
    <property type="match status" value="1"/>
</dbReference>
<dbReference type="PANTHER" id="PTHR43065">
    <property type="entry name" value="SENSOR HISTIDINE KINASE"/>
    <property type="match status" value="1"/>
</dbReference>
<accession>A0A418WAV1</accession>
<dbReference type="InterPro" id="IPR004358">
    <property type="entry name" value="Sig_transdc_His_kin-like_C"/>
</dbReference>
<dbReference type="InterPro" id="IPR011006">
    <property type="entry name" value="CheY-like_superfamily"/>
</dbReference>
<dbReference type="Pfam" id="PF13426">
    <property type="entry name" value="PAS_9"/>
    <property type="match status" value="1"/>
</dbReference>
<dbReference type="CDD" id="cd00082">
    <property type="entry name" value="HisKA"/>
    <property type="match status" value="1"/>
</dbReference>
<dbReference type="InterPro" id="IPR005467">
    <property type="entry name" value="His_kinase_dom"/>
</dbReference>
<feature type="transmembrane region" description="Helical" evidence="5">
    <location>
        <begin position="7"/>
        <end position="28"/>
    </location>
</feature>
<dbReference type="GO" id="GO:0000155">
    <property type="term" value="F:phosphorelay sensor kinase activity"/>
    <property type="evidence" value="ECO:0007669"/>
    <property type="project" value="InterPro"/>
</dbReference>
<feature type="domain" description="PAS" evidence="8">
    <location>
        <begin position="217"/>
        <end position="288"/>
    </location>
</feature>
<evidence type="ECO:0000259" key="7">
    <source>
        <dbReference type="PROSITE" id="PS50110"/>
    </source>
</evidence>
<keyword evidence="10" id="KW-1185">Reference proteome</keyword>
<proteinExistence type="predicted"/>
<protein>
    <recommendedName>
        <fullName evidence="2">histidine kinase</fullName>
        <ecNumber evidence="2">2.7.13.3</ecNumber>
    </recommendedName>
</protein>
<dbReference type="SMART" id="SM00387">
    <property type="entry name" value="HATPase_c"/>
    <property type="match status" value="1"/>
</dbReference>
<evidence type="ECO:0000256" key="4">
    <source>
        <dbReference type="PROSITE-ProRule" id="PRU00169"/>
    </source>
</evidence>
<dbReference type="EC" id="2.7.13.3" evidence="2"/>
<dbReference type="Pfam" id="PF00072">
    <property type="entry name" value="Response_reg"/>
    <property type="match status" value="1"/>
</dbReference>
<dbReference type="SMART" id="SM00091">
    <property type="entry name" value="PAS"/>
    <property type="match status" value="1"/>
</dbReference>